<dbReference type="GO" id="GO:0005886">
    <property type="term" value="C:plasma membrane"/>
    <property type="evidence" value="ECO:0007669"/>
    <property type="project" value="UniProtKB-SubCell"/>
</dbReference>
<feature type="transmembrane region" description="Helical" evidence="9">
    <location>
        <begin position="36"/>
        <end position="52"/>
    </location>
</feature>
<evidence type="ECO:0000256" key="8">
    <source>
        <dbReference type="ARBA" id="ARBA00023315"/>
    </source>
</evidence>
<dbReference type="InterPro" id="IPR036526">
    <property type="entry name" value="C-N_Hydrolase_sf"/>
</dbReference>
<name>A0A515D704_9BURK</name>
<dbReference type="CDD" id="cd07571">
    <property type="entry name" value="ALP_N-acyl_transferase"/>
    <property type="match status" value="1"/>
</dbReference>
<evidence type="ECO:0000256" key="10">
    <source>
        <dbReference type="SAM" id="SignalP"/>
    </source>
</evidence>
<evidence type="ECO:0000256" key="4">
    <source>
        <dbReference type="ARBA" id="ARBA00022679"/>
    </source>
</evidence>
<dbReference type="EMBL" id="CP035503">
    <property type="protein sequence ID" value="QDL36193.1"/>
    <property type="molecule type" value="Genomic_DNA"/>
</dbReference>
<gene>
    <name evidence="9 12" type="primary">lnt</name>
    <name evidence="12" type="ORF">EUB48_01950</name>
</gene>
<dbReference type="InterPro" id="IPR004563">
    <property type="entry name" value="Apolipo_AcylTrfase"/>
</dbReference>
<dbReference type="InterPro" id="IPR003010">
    <property type="entry name" value="C-N_Hydrolase"/>
</dbReference>
<dbReference type="PANTHER" id="PTHR38686">
    <property type="entry name" value="APOLIPOPROTEIN N-ACYLTRANSFERASE"/>
    <property type="match status" value="1"/>
</dbReference>
<dbReference type="EC" id="2.3.1.269" evidence="9"/>
<dbReference type="KEGG" id="rhf:EUB48_01950"/>
<keyword evidence="12" id="KW-0449">Lipoprotein</keyword>
<dbReference type="HAMAP" id="MF_01148">
    <property type="entry name" value="Lnt"/>
    <property type="match status" value="1"/>
</dbReference>
<comment type="similarity">
    <text evidence="2 9">Belongs to the CN hydrolase family. Apolipoprotein N-acyltransferase subfamily.</text>
</comment>
<dbReference type="NCBIfam" id="TIGR00546">
    <property type="entry name" value="lnt"/>
    <property type="match status" value="1"/>
</dbReference>
<evidence type="ECO:0000256" key="6">
    <source>
        <dbReference type="ARBA" id="ARBA00022989"/>
    </source>
</evidence>
<evidence type="ECO:0000256" key="1">
    <source>
        <dbReference type="ARBA" id="ARBA00004651"/>
    </source>
</evidence>
<dbReference type="OrthoDB" id="9804277at2"/>
<organism evidence="12 13">
    <name type="scientific">Rhodoferax sediminis</name>
    <dbReference type="NCBI Taxonomy" id="2509614"/>
    <lineage>
        <taxon>Bacteria</taxon>
        <taxon>Pseudomonadati</taxon>
        <taxon>Pseudomonadota</taxon>
        <taxon>Betaproteobacteria</taxon>
        <taxon>Burkholderiales</taxon>
        <taxon>Comamonadaceae</taxon>
        <taxon>Rhodoferax</taxon>
    </lineage>
</organism>
<evidence type="ECO:0000256" key="5">
    <source>
        <dbReference type="ARBA" id="ARBA00022692"/>
    </source>
</evidence>
<dbReference type="GO" id="GO:0042158">
    <property type="term" value="P:lipoprotein biosynthetic process"/>
    <property type="evidence" value="ECO:0007669"/>
    <property type="project" value="UniProtKB-UniRule"/>
</dbReference>
<protein>
    <recommendedName>
        <fullName evidence="9">Apolipoprotein N-acyltransferase</fullName>
        <shortName evidence="9">ALP N-acyltransferase</shortName>
        <ecNumber evidence="9">2.3.1.269</ecNumber>
    </recommendedName>
</protein>
<feature type="transmembrane region" description="Helical" evidence="9">
    <location>
        <begin position="64"/>
        <end position="84"/>
    </location>
</feature>
<comment type="pathway">
    <text evidence="9">Protein modification; lipoprotein biosynthesis (N-acyl transfer).</text>
</comment>
<sequence length="531" mass="57318">MRASLPRSLLLVALAGAAQAASLAWPFAFGLAPGAPVWWLQLLSLGALAWQVDRCRAGGNWRRAAGLGWLFALCWLSGTFWWLFISMHTYGGLPAVLAVLAVAALAALLALYYAAACAAFVALAPASNALSAILFAALWLLAELARDQWFTGFPWGAGGYAQVDALGVFASSVGVFGVGWIATLVAYLMAAWLRQPGAALGLRPWGLLAALLPVAILVGLARHPWSTDGGTLGVTLLQGNIPQDEKFQGGSGIPVALQWYGERLQAARTPLVVAPETAIPLLPQQLPEGYWAALQQRFAQPGLRGPQAALIGIPLGSYEQGYTNSALGLAPGQTAPYRYDKHHLVPFGEFIPPLFRWFTEMMNIPLGDFNRGAVGQPSFTVHGQRLAPNICYEDLFGEELGARFGEAASAPTIFVNMSNIGWFGDSVAIDQHLQISRMRALEFERPMIRATNTGATVIIDYRGHVTRALPRYTRGLLVGEVQGRNGITPYAWWVSRLGLWPLWALGFLSVALALWQRWGAGRPVKSGLRRA</sequence>
<dbReference type="RefSeq" id="WP_142817372.1">
    <property type="nucleotide sequence ID" value="NZ_CP035503.1"/>
</dbReference>
<dbReference type="Pfam" id="PF20154">
    <property type="entry name" value="LNT_N"/>
    <property type="match status" value="1"/>
</dbReference>
<dbReference type="InterPro" id="IPR045378">
    <property type="entry name" value="LNT_N"/>
</dbReference>
<dbReference type="AlphaFoldDB" id="A0A515D704"/>
<evidence type="ECO:0000313" key="12">
    <source>
        <dbReference type="EMBL" id="QDL36193.1"/>
    </source>
</evidence>
<reference evidence="12 13" key="1">
    <citation type="submission" date="2019-01" db="EMBL/GenBank/DDBJ databases">
        <title>Genomic insights into a novel species Rhodoferax sp.</title>
        <authorList>
            <person name="Jin L."/>
        </authorList>
    </citation>
    <scope>NUCLEOTIDE SEQUENCE [LARGE SCALE GENOMIC DNA]</scope>
    <source>
        <strain evidence="12 13">CHu59-6-5</strain>
    </source>
</reference>
<proteinExistence type="inferred from homology"/>
<dbReference type="UniPathway" id="UPA00666"/>
<keyword evidence="6 9" id="KW-1133">Transmembrane helix</keyword>
<dbReference type="PANTHER" id="PTHR38686:SF1">
    <property type="entry name" value="APOLIPOPROTEIN N-ACYLTRANSFERASE"/>
    <property type="match status" value="1"/>
</dbReference>
<dbReference type="PROSITE" id="PS50263">
    <property type="entry name" value="CN_HYDROLASE"/>
    <property type="match status" value="1"/>
</dbReference>
<keyword evidence="8 9" id="KW-0012">Acyltransferase</keyword>
<evidence type="ECO:0000256" key="2">
    <source>
        <dbReference type="ARBA" id="ARBA00010065"/>
    </source>
</evidence>
<feature type="signal peptide" evidence="10">
    <location>
        <begin position="1"/>
        <end position="20"/>
    </location>
</feature>
<dbReference type="Gene3D" id="3.60.110.10">
    <property type="entry name" value="Carbon-nitrogen hydrolase"/>
    <property type="match status" value="1"/>
</dbReference>
<keyword evidence="4 9" id="KW-0808">Transferase</keyword>
<feature type="chain" id="PRO_5022179331" description="Apolipoprotein N-acyltransferase" evidence="10">
    <location>
        <begin position="21"/>
        <end position="531"/>
    </location>
</feature>
<feature type="transmembrane region" description="Helical" evidence="9">
    <location>
        <begin position="120"/>
        <end position="142"/>
    </location>
</feature>
<feature type="domain" description="CN hydrolase" evidence="11">
    <location>
        <begin position="237"/>
        <end position="483"/>
    </location>
</feature>
<keyword evidence="10" id="KW-0732">Signal</keyword>
<dbReference type="GO" id="GO:0016410">
    <property type="term" value="F:N-acyltransferase activity"/>
    <property type="evidence" value="ECO:0007669"/>
    <property type="project" value="UniProtKB-UniRule"/>
</dbReference>
<comment type="function">
    <text evidence="9">Catalyzes the phospholipid dependent N-acylation of the N-terminal cysteine of apolipoprotein, the last step in lipoprotein maturation.</text>
</comment>
<keyword evidence="7 9" id="KW-0472">Membrane</keyword>
<evidence type="ECO:0000259" key="11">
    <source>
        <dbReference type="PROSITE" id="PS50263"/>
    </source>
</evidence>
<evidence type="ECO:0000313" key="13">
    <source>
        <dbReference type="Proteomes" id="UP000316798"/>
    </source>
</evidence>
<feature type="transmembrane region" description="Helical" evidence="9">
    <location>
        <begin position="490"/>
        <end position="515"/>
    </location>
</feature>
<comment type="catalytic activity">
    <reaction evidence="9">
        <text>N-terminal S-1,2-diacyl-sn-glyceryl-L-cysteinyl-[lipoprotein] + a glycerophospholipid = N-acyl-S-1,2-diacyl-sn-glyceryl-L-cysteinyl-[lipoprotein] + a 2-acyl-sn-glycero-3-phospholipid + H(+)</text>
        <dbReference type="Rhea" id="RHEA:48228"/>
        <dbReference type="Rhea" id="RHEA-COMP:14681"/>
        <dbReference type="Rhea" id="RHEA-COMP:14684"/>
        <dbReference type="ChEBI" id="CHEBI:15378"/>
        <dbReference type="ChEBI" id="CHEBI:136912"/>
        <dbReference type="ChEBI" id="CHEBI:140656"/>
        <dbReference type="ChEBI" id="CHEBI:140657"/>
        <dbReference type="ChEBI" id="CHEBI:140660"/>
        <dbReference type="EC" id="2.3.1.269"/>
    </reaction>
</comment>
<keyword evidence="13" id="KW-1185">Reference proteome</keyword>
<feature type="transmembrane region" description="Helical" evidence="9">
    <location>
        <begin position="205"/>
        <end position="225"/>
    </location>
</feature>
<evidence type="ECO:0000256" key="3">
    <source>
        <dbReference type="ARBA" id="ARBA00022475"/>
    </source>
</evidence>
<feature type="transmembrane region" description="Helical" evidence="9">
    <location>
        <begin position="90"/>
        <end position="113"/>
    </location>
</feature>
<dbReference type="SUPFAM" id="SSF56317">
    <property type="entry name" value="Carbon-nitrogen hydrolase"/>
    <property type="match status" value="1"/>
</dbReference>
<dbReference type="Pfam" id="PF00795">
    <property type="entry name" value="CN_hydrolase"/>
    <property type="match status" value="1"/>
</dbReference>
<keyword evidence="5 9" id="KW-0812">Transmembrane</keyword>
<evidence type="ECO:0000256" key="7">
    <source>
        <dbReference type="ARBA" id="ARBA00023136"/>
    </source>
</evidence>
<accession>A0A515D704</accession>
<comment type="subcellular location">
    <subcellularLocation>
        <location evidence="1 9">Cell membrane</location>
        <topology evidence="1 9">Multi-pass membrane protein</topology>
    </subcellularLocation>
</comment>
<keyword evidence="3 9" id="KW-1003">Cell membrane</keyword>
<evidence type="ECO:0000256" key="9">
    <source>
        <dbReference type="HAMAP-Rule" id="MF_01148"/>
    </source>
</evidence>
<dbReference type="Proteomes" id="UP000316798">
    <property type="component" value="Chromosome"/>
</dbReference>
<feature type="transmembrane region" description="Helical" evidence="9">
    <location>
        <begin position="168"/>
        <end position="193"/>
    </location>
</feature>